<dbReference type="Proteomes" id="UP001153954">
    <property type="component" value="Unassembled WGS sequence"/>
</dbReference>
<comment type="cofactor">
    <cofactor evidence="1">
        <name>a divalent metal cation</name>
        <dbReference type="ChEBI" id="CHEBI:60240"/>
    </cofactor>
</comment>
<proteinExistence type="predicted"/>
<protein>
    <recommendedName>
        <fullName evidence="3">DDE Tnp4 domain-containing protein</fullName>
    </recommendedName>
</protein>
<sequence length="792" mass="91101">MTSLQCVNCNVRLFRMRRHALFDESADLINTIRLWTYPRDITPTDHICHACWQLASYSSSSENMPTRQVGHHSICVVCGRSILRISHRRILIEGANEEQQRVANVVSSWIQPRQLCSEDEACVPCWLRARRTAVTIPVEDIQPPAPDYVDDDHSALMCVVCGRSLSSTTSDEEWNPENIFRLLELQQTSSMNEVCGVCWAQAQDLSLRVTEGQQERLQQIVLPNIRRAADTARHCVFQECTEAERNLVPEETRREVLIRYQYFIPRGARICSLHREEANYENLYTAEYSLNNFTSAHIEDIIFILTTSLSQYNNYPDNQVDYFIGLSKQQHAQILEATPRLRNMNRGSFALTVLLCKLRTGDSGDRLSCLFQVPRRTLETLMSVARNILLMDFVPQYLGFSHLRREQVAARNSYIADHIFGEPDAPAAQKPAITIADATYIYTQKSSNYLFQKDTYSLHKHRNLLKPFILCASDGYIIDVRGPYSATTNDATIMNDLLNETEFNDFYKENDVFILDRGFRDCMDSLHEKGYIGHMPESKEDGKSQLSTLEANKSRCVTINRWIVEAVNGRFKRDFKIFRHEYFNCGCRHLMTDFKIAAALLNAFTPPFADNIHAEQFVSIIYERLFLSNTIAEIVIEHSLNRRSSWFVPIDATTLTFPRLSMEDLILFACGVYQIRQARSYVGEHFRFHGIYTLEVSRERVHGLEGIDPMLLRAKIKSRHSSAKTYFVFIVAETNMNGRDAIKSYCCNCIVGLRTVGCCSHVMSLIWYLSYARHEGITRPAPFLDEVVLRMN</sequence>
<dbReference type="PANTHER" id="PTHR23080">
    <property type="entry name" value="THAP DOMAIN PROTEIN"/>
    <property type="match status" value="1"/>
</dbReference>
<evidence type="ECO:0000313" key="5">
    <source>
        <dbReference type="Proteomes" id="UP001153954"/>
    </source>
</evidence>
<feature type="domain" description="DDE Tnp4" evidence="3">
    <location>
        <begin position="437"/>
        <end position="602"/>
    </location>
</feature>
<comment type="caution">
    <text evidence="4">The sequence shown here is derived from an EMBL/GenBank/DDBJ whole genome shotgun (WGS) entry which is preliminary data.</text>
</comment>
<keyword evidence="2" id="KW-0479">Metal-binding</keyword>
<evidence type="ECO:0000313" key="4">
    <source>
        <dbReference type="EMBL" id="CAH2097330.1"/>
    </source>
</evidence>
<organism evidence="4 5">
    <name type="scientific">Euphydryas editha</name>
    <name type="common">Edith's checkerspot</name>
    <dbReference type="NCBI Taxonomy" id="104508"/>
    <lineage>
        <taxon>Eukaryota</taxon>
        <taxon>Metazoa</taxon>
        <taxon>Ecdysozoa</taxon>
        <taxon>Arthropoda</taxon>
        <taxon>Hexapoda</taxon>
        <taxon>Insecta</taxon>
        <taxon>Pterygota</taxon>
        <taxon>Neoptera</taxon>
        <taxon>Endopterygota</taxon>
        <taxon>Lepidoptera</taxon>
        <taxon>Glossata</taxon>
        <taxon>Ditrysia</taxon>
        <taxon>Papilionoidea</taxon>
        <taxon>Nymphalidae</taxon>
        <taxon>Nymphalinae</taxon>
        <taxon>Euphydryas</taxon>
    </lineage>
</organism>
<keyword evidence="5" id="KW-1185">Reference proteome</keyword>
<dbReference type="AlphaFoldDB" id="A0AAU9UDD7"/>
<dbReference type="Pfam" id="PF13359">
    <property type="entry name" value="DDE_Tnp_4"/>
    <property type="match status" value="1"/>
</dbReference>
<gene>
    <name evidence="4" type="ORF">EEDITHA_LOCUS12567</name>
</gene>
<dbReference type="PANTHER" id="PTHR23080:SF141">
    <property type="entry name" value="TRANSPOSASE HELIX-TURN-HELIX DOMAIN-CONTAINING PROTEIN"/>
    <property type="match status" value="1"/>
</dbReference>
<dbReference type="EMBL" id="CAKOGL010000018">
    <property type="protein sequence ID" value="CAH2097330.1"/>
    <property type="molecule type" value="Genomic_DNA"/>
</dbReference>
<accession>A0AAU9UDD7</accession>
<dbReference type="InterPro" id="IPR027806">
    <property type="entry name" value="HARBI1_dom"/>
</dbReference>
<evidence type="ECO:0000256" key="2">
    <source>
        <dbReference type="ARBA" id="ARBA00022723"/>
    </source>
</evidence>
<name>A0AAU9UDD7_EUPED</name>
<evidence type="ECO:0000256" key="1">
    <source>
        <dbReference type="ARBA" id="ARBA00001968"/>
    </source>
</evidence>
<dbReference type="GO" id="GO:0046872">
    <property type="term" value="F:metal ion binding"/>
    <property type="evidence" value="ECO:0007669"/>
    <property type="project" value="UniProtKB-KW"/>
</dbReference>
<reference evidence="4" key="1">
    <citation type="submission" date="2022-03" db="EMBL/GenBank/DDBJ databases">
        <authorList>
            <person name="Tunstrom K."/>
        </authorList>
    </citation>
    <scope>NUCLEOTIDE SEQUENCE</scope>
</reference>
<evidence type="ECO:0000259" key="3">
    <source>
        <dbReference type="Pfam" id="PF13359"/>
    </source>
</evidence>